<name>A0A4V4HP62_9ACTN</name>
<dbReference type="AlphaFoldDB" id="A0A4V4HP62"/>
<evidence type="ECO:0000259" key="1">
    <source>
        <dbReference type="Pfam" id="PF22549"/>
    </source>
</evidence>
<proteinExistence type="predicted"/>
<reference evidence="2 3" key="1">
    <citation type="journal article" date="2018" name="Int. J. Syst. Evol. Microbiol.">
        <title>Glycomyces paridis sp. nov., isolated from the medicinal plant Paris polyphylla.</title>
        <authorList>
            <person name="Fang X.M."/>
            <person name="Bai J.L."/>
            <person name="Su J."/>
            <person name="Zhao L.L."/>
            <person name="Liu H.Y."/>
            <person name="Ma B.P."/>
            <person name="Zhang Y.Q."/>
            <person name="Yu L.Y."/>
        </authorList>
    </citation>
    <scope>NUCLEOTIDE SEQUENCE [LARGE SCALE GENOMIC DNA]</scope>
    <source>
        <strain evidence="2 3">CPCC 204357</strain>
    </source>
</reference>
<comment type="caution">
    <text evidence="2">The sequence shown here is derived from an EMBL/GenBank/DDBJ whole genome shotgun (WGS) entry which is preliminary data.</text>
</comment>
<sequence>MGRLTLDGLTALPSQVWGGIRLVPLARDEPIESLRLHRSGFDADGPNGPYSARCCYAPHGLVAEWTRDGTAVPALGTALQMAARTVRKSRKPPTKLDHRTRTRFIPHQTSLEAFLPLPFNAPVDAWNLWAAFASKEKGAPREDLTAVGGHRVTGLADALRVFEIHPDQCGVLVYAADTLAGALVTPHPDDYRAMHPTLVQDKYGELIARYAHLHPHAPDLSGRLDAAAVDTVADLRAQIRAAKEAWATFHEDVMAAGLLDLDYRISDAYRMQEFTLQRFRPKSLQRGEAHVGESIMDDEGRLAFLHSFRLSETQLRRGRLLEALAEQRWDPEAAGAALGISVHALGERLRTAGYESVLNMAAFRRAEDR</sequence>
<dbReference type="EMBL" id="STGX01000007">
    <property type="protein sequence ID" value="THV28736.1"/>
    <property type="molecule type" value="Genomic_DNA"/>
</dbReference>
<protein>
    <recommendedName>
        <fullName evidence="1">ARG and Rhodanese-Phosphatase-superfamily-associated domain-containing protein</fullName>
    </recommendedName>
</protein>
<evidence type="ECO:0000313" key="3">
    <source>
        <dbReference type="Proteomes" id="UP000305792"/>
    </source>
</evidence>
<keyword evidence="3" id="KW-1185">Reference proteome</keyword>
<organism evidence="2 3">
    <name type="scientific">Glycomyces paridis</name>
    <dbReference type="NCBI Taxonomy" id="2126555"/>
    <lineage>
        <taxon>Bacteria</taxon>
        <taxon>Bacillati</taxon>
        <taxon>Actinomycetota</taxon>
        <taxon>Actinomycetes</taxon>
        <taxon>Glycomycetales</taxon>
        <taxon>Glycomycetaceae</taxon>
        <taxon>Glycomyces</taxon>
    </lineage>
</organism>
<dbReference type="RefSeq" id="WP_136529843.1">
    <property type="nucleotide sequence ID" value="NZ_STGX01000007.1"/>
</dbReference>
<gene>
    <name evidence="2" type="ORF">E9998_11580</name>
</gene>
<evidence type="ECO:0000313" key="2">
    <source>
        <dbReference type="EMBL" id="THV28736.1"/>
    </source>
</evidence>
<dbReference type="OrthoDB" id="5487146at2"/>
<dbReference type="Proteomes" id="UP000305792">
    <property type="component" value="Unassembled WGS sequence"/>
</dbReference>
<accession>A0A4V4HP62</accession>
<dbReference type="InterPro" id="IPR054346">
    <property type="entry name" value="ARPP-2"/>
</dbReference>
<dbReference type="Pfam" id="PF22549">
    <property type="entry name" value="ARPP-2"/>
    <property type="match status" value="1"/>
</dbReference>
<feature type="domain" description="ARG and Rhodanese-Phosphatase-superfamily-associated" evidence="1">
    <location>
        <begin position="4"/>
        <end position="272"/>
    </location>
</feature>